<dbReference type="CDD" id="cd06174">
    <property type="entry name" value="MFS"/>
    <property type="match status" value="1"/>
</dbReference>
<feature type="compositionally biased region" description="Acidic residues" evidence="7">
    <location>
        <begin position="446"/>
        <end position="482"/>
    </location>
</feature>
<feature type="transmembrane region" description="Helical" evidence="8">
    <location>
        <begin position="2809"/>
        <end position="2828"/>
    </location>
</feature>
<feature type="compositionally biased region" description="Basic and acidic residues" evidence="7">
    <location>
        <begin position="2879"/>
        <end position="2891"/>
    </location>
</feature>
<feature type="compositionally biased region" description="Basic and acidic residues" evidence="7">
    <location>
        <begin position="2582"/>
        <end position="2632"/>
    </location>
</feature>
<evidence type="ECO:0000256" key="3">
    <source>
        <dbReference type="ARBA" id="ARBA00022692"/>
    </source>
</evidence>
<comment type="similarity">
    <text evidence="6">Belongs to the major facilitator superfamily. Spinster (TC 2.A.1.49) family.</text>
</comment>
<feature type="compositionally biased region" description="Basic and acidic residues" evidence="7">
    <location>
        <begin position="2388"/>
        <end position="2403"/>
    </location>
</feature>
<feature type="transmembrane region" description="Helical" evidence="8">
    <location>
        <begin position="2743"/>
        <end position="2769"/>
    </location>
</feature>
<feature type="region of interest" description="Disordered" evidence="7">
    <location>
        <begin position="1"/>
        <end position="89"/>
    </location>
</feature>
<feature type="compositionally biased region" description="Basic and acidic residues" evidence="7">
    <location>
        <begin position="1901"/>
        <end position="1912"/>
    </location>
</feature>
<feature type="compositionally biased region" description="Basic residues" evidence="7">
    <location>
        <begin position="238"/>
        <end position="249"/>
    </location>
</feature>
<feature type="compositionally biased region" description="Basic and acidic residues" evidence="7">
    <location>
        <begin position="11"/>
        <end position="26"/>
    </location>
</feature>
<feature type="transmembrane region" description="Helical" evidence="8">
    <location>
        <begin position="625"/>
        <end position="644"/>
    </location>
</feature>
<feature type="compositionally biased region" description="Basic and acidic residues" evidence="7">
    <location>
        <begin position="2459"/>
        <end position="2490"/>
    </location>
</feature>
<protein>
    <submittedName>
        <fullName evidence="9">Transporter, major facilitator family protein</fullName>
    </submittedName>
</protein>
<feature type="compositionally biased region" description="Polar residues" evidence="7">
    <location>
        <begin position="64"/>
        <end position="86"/>
    </location>
</feature>
<feature type="compositionally biased region" description="Low complexity" evidence="7">
    <location>
        <begin position="34"/>
        <end position="53"/>
    </location>
</feature>
<evidence type="ECO:0000256" key="4">
    <source>
        <dbReference type="ARBA" id="ARBA00022989"/>
    </source>
</evidence>
<dbReference type="VEuPathDB" id="ToxoDB:TGVAND_268020"/>
<feature type="compositionally biased region" description="Basic and acidic residues" evidence="7">
    <location>
        <begin position="1224"/>
        <end position="1247"/>
    </location>
</feature>
<feature type="region of interest" description="Disordered" evidence="7">
    <location>
        <begin position="2377"/>
        <end position="2403"/>
    </location>
</feature>
<feature type="region of interest" description="Disordered" evidence="7">
    <location>
        <begin position="2185"/>
        <end position="2354"/>
    </location>
</feature>
<dbReference type="GO" id="GO:0016020">
    <property type="term" value="C:membrane"/>
    <property type="evidence" value="ECO:0007669"/>
    <property type="project" value="UniProtKB-SubCell"/>
</dbReference>
<reference evidence="9 10" key="2">
    <citation type="journal article" date="2015" name="Eukaryot. Cell">
        <title>Genetic mapping reveals that sinefungin resistance in Toxoplasma gondii is controlled by a putative amino acid transporter locus that can be used as a negative selectable marker.</title>
        <authorList>
            <person name="Behnke M.S."/>
            <person name="Khan A."/>
            <person name="Sibley L.D."/>
        </authorList>
    </citation>
    <scope>NUCLEOTIDE SEQUENCE [LARGE SCALE GENOMIC DNA]</scope>
    <source>
        <strain evidence="9 10">VAND</strain>
    </source>
</reference>
<dbReference type="Proteomes" id="UP000028840">
    <property type="component" value="Unassembled WGS sequence"/>
</dbReference>
<feature type="region of interest" description="Disordered" evidence="7">
    <location>
        <begin position="212"/>
        <end position="415"/>
    </location>
</feature>
<dbReference type="Pfam" id="PF00083">
    <property type="entry name" value="Sugar_tr"/>
    <property type="match status" value="1"/>
</dbReference>
<feature type="compositionally biased region" description="Low complexity" evidence="7">
    <location>
        <begin position="1262"/>
        <end position="1273"/>
    </location>
</feature>
<feature type="transmembrane region" description="Helical" evidence="8">
    <location>
        <begin position="2775"/>
        <end position="2797"/>
    </location>
</feature>
<feature type="compositionally biased region" description="Basic and acidic residues" evidence="7">
    <location>
        <begin position="738"/>
        <end position="769"/>
    </location>
</feature>
<dbReference type="InterPro" id="IPR036259">
    <property type="entry name" value="MFS_trans_sf"/>
</dbReference>
<evidence type="ECO:0000256" key="2">
    <source>
        <dbReference type="ARBA" id="ARBA00022448"/>
    </source>
</evidence>
<feature type="transmembrane region" description="Helical" evidence="8">
    <location>
        <begin position="2840"/>
        <end position="2859"/>
    </location>
</feature>
<feature type="compositionally biased region" description="Basic and acidic residues" evidence="7">
    <location>
        <begin position="262"/>
        <end position="289"/>
    </location>
</feature>
<feature type="region of interest" description="Disordered" evidence="7">
    <location>
        <begin position="1542"/>
        <end position="1575"/>
    </location>
</feature>
<dbReference type="InterPro" id="IPR044770">
    <property type="entry name" value="MFS_spinster-like"/>
</dbReference>
<feature type="compositionally biased region" description="Basic and acidic residues" evidence="7">
    <location>
        <begin position="212"/>
        <end position="237"/>
    </location>
</feature>
<dbReference type="PANTHER" id="PTHR23505:SF9">
    <property type="entry name" value="PROTEIN, PUTATIVE-RELATED"/>
    <property type="match status" value="1"/>
</dbReference>
<feature type="region of interest" description="Disordered" evidence="7">
    <location>
        <begin position="1634"/>
        <end position="1811"/>
    </location>
</feature>
<dbReference type="InterPro" id="IPR011701">
    <property type="entry name" value="MFS"/>
</dbReference>
<feature type="region of interest" description="Disordered" evidence="7">
    <location>
        <begin position="1876"/>
        <end position="1922"/>
    </location>
</feature>
<dbReference type="GO" id="GO:0022857">
    <property type="term" value="F:transmembrane transporter activity"/>
    <property type="evidence" value="ECO:0007669"/>
    <property type="project" value="InterPro"/>
</dbReference>
<feature type="compositionally biased region" description="Basic and acidic residues" evidence="7">
    <location>
        <begin position="787"/>
        <end position="856"/>
    </location>
</feature>
<feature type="compositionally biased region" description="Basic and acidic residues" evidence="7">
    <location>
        <begin position="1554"/>
        <end position="1569"/>
    </location>
</feature>
<feature type="compositionally biased region" description="Basic and acidic residues" evidence="7">
    <location>
        <begin position="2310"/>
        <end position="2319"/>
    </location>
</feature>
<evidence type="ECO:0000256" key="1">
    <source>
        <dbReference type="ARBA" id="ARBA00004141"/>
    </source>
</evidence>
<feature type="transmembrane region" description="Helical" evidence="8">
    <location>
        <begin position="2708"/>
        <end position="2731"/>
    </location>
</feature>
<feature type="region of interest" description="Disordered" evidence="7">
    <location>
        <begin position="697"/>
        <end position="896"/>
    </location>
</feature>
<feature type="compositionally biased region" description="Basic and acidic residues" evidence="7">
    <location>
        <begin position="1342"/>
        <end position="1361"/>
    </location>
</feature>
<keyword evidence="5 8" id="KW-0472">Membrane</keyword>
<dbReference type="SUPFAM" id="SSF103473">
    <property type="entry name" value="MFS general substrate transporter"/>
    <property type="match status" value="2"/>
</dbReference>
<feature type="transmembrane region" description="Helical" evidence="8">
    <location>
        <begin position="596"/>
        <end position="613"/>
    </location>
</feature>
<evidence type="ECO:0000256" key="6">
    <source>
        <dbReference type="ARBA" id="ARBA00024338"/>
    </source>
</evidence>
<feature type="compositionally biased region" description="Basic and acidic residues" evidence="7">
    <location>
        <begin position="1421"/>
        <end position="1434"/>
    </location>
</feature>
<feature type="compositionally biased region" description="Polar residues" evidence="7">
    <location>
        <begin position="1252"/>
        <end position="1261"/>
    </location>
</feature>
<feature type="compositionally biased region" description="Polar residues" evidence="7">
    <location>
        <begin position="1161"/>
        <end position="1180"/>
    </location>
</feature>
<feature type="region of interest" description="Disordered" evidence="7">
    <location>
        <begin position="428"/>
        <end position="488"/>
    </location>
</feature>
<feature type="region of interest" description="Disordered" evidence="7">
    <location>
        <begin position="2868"/>
        <end position="2906"/>
    </location>
</feature>
<feature type="compositionally biased region" description="Polar residues" evidence="7">
    <location>
        <begin position="304"/>
        <end position="329"/>
    </location>
</feature>
<feature type="transmembrane region" description="Helical" evidence="8">
    <location>
        <begin position="656"/>
        <end position="674"/>
    </location>
</feature>
<feature type="compositionally biased region" description="Acidic residues" evidence="7">
    <location>
        <begin position="708"/>
        <end position="733"/>
    </location>
</feature>
<dbReference type="OrthoDB" id="333110at2759"/>
<sequence length="2906" mass="316990">METSENPNAAERARVDTAATPHHDDPLLGISQASPLLPLPSDDLSLSLTSCPPGAAPEIPSGFRTYSQSPSPGEPDTSGQYPSSTGDAVLSSPASLLSPLINRVSPAFCLYTPSPETAATSTLRPRNSGDFLSVISSPVHSPPASPVSSVSIVSCSRDLPSALTPSCFMSGVPREEKGGRRLVVLGLHLTSPRCLDGARRVEVNCAAQASKERNKDEVCMRNDGADQRNCENDGRKETARKRGKGRACRSKAESADGAQQDRTPEKEMHDEKLEKRETLGSEVENHSDSEDSTPGPEAEDDGRGTQQARATCSKCNGETHVPQFSQQSPRRLFSRWTQHKERKTTVRRTGANARWSFFLPSRKKKQGESRGSRHNRRLTAGLEDESRQKSESENWETDGERELEDMRPFTASNDSSRLRGCLRACSPADLLSAGEGGTVTVTREPSDEEEEEEDEDENDEERDEDENDEERDEDENDEEADESIGSKRREFESRKRWKTRMFALLLMIQMTLNIDNGVVPAVLADLGREFQATASEQGLVGALPHIGMLVFCPFCARCLEAVGPQRLLLVSLLLNAAAVVFFAVSSSCFSLFLSRFLIGFSQTAFVVYAPVWVDKFAPHKLLTVWMGLTHSAVVVGVVVGYLFAGFLRQSKHNWRGALLLQVVLLLSLILVLAFSDSVHVDVWADAESSAANASHYRAAAVPPLQEGNETEEEEEEEEEEKEEEEEEEEEEEGTGQVCREECEFRDKAEDVEARQEVRRTLQQKKEKTTDLWGRAELQGEASTGALEAREAIRGRSGEVSESRRDEKEDREVTHAVVVEKGDGDDEARKKGEEEGSECERKTEVRPSGQRETRHFENQMMSALPPSPPVSSPRLSCLVRYTPDPPHESLHAESSVHSSHRKRTLFRAFSSAGFVVAPVSSSSQPTSFRPSSSASRLSPQCPFCVCSGASFCSSSSTSRVVSLTQTDASSCSVALSASSNGASSSSSSSSSSSVLPSNAAASSFPCKASSSLCPTKFFLAAPRSLSLHRLPPSAFPLSCSASSSSAAFLCPFLSCFPPPSVPGTCMRLPDKMPRGSQTVPPCGKAEDLLKNEWFSSSEKETFPGAPERSECPPGSHRSFPAAEWSVTSSFPWIATTVAACSASRASLTLDEPHHRAGGEESLNGTTRSDLENAQQTSSPRSVANAVVSRSEEAEIMASVRNGNERSAAVAQESTVRTAEAGRGGSVEKRTEGPRQAPREEAARLEKTRPLRGTASQTQEKQMSSTQASFSRSASLPFGSWRRRLEGRARPPRFASCGENGRAEERQRTTKKRRERDAILAALAHAYYSEGRPDEVEATCRGGEGVRGRSAEARSSQKTEERRVRSRATEGGSVDRAKARKGRRRLGETLERGEKEEEKRVQTAEMFCSKAGDSETIPAQSEAAKERRKQVEERLPDLQSVSVKNDQKGPVDSLLDARRQLSRPVKLVSGERDSERHDTLPCSIRNPAPARLLRRSTSASASVSSAPFSASLTSLGTRNEAKGRLHVLRPAAKSLPRAHIVFIRPASGQTDTSQAENEKADGRDAVDRPETPESSCSALHALQSACKRRKRDDMRCVVAVHTTPSSHSELVFNAFLRGTKLLLFTPPIGLMLSSSAAAPRAGSQEAHRSGSRKRASESTQEGGGQEEDPRGDKRGTGMAERPRRRTQRSRQEQAPAAREDEAKVGGKDAKEAGQKEREEALEEGEQRQRQRGRAGERTRATVGDSGAQKRTARAEESERLRLSPGRLASGYRKQTTSGRHESSARAESRTCEEATEGETGRDKREKETQRRRVERGFIEVGRDRHVGDGGSVETDAFGESEGRQVPRLKQMRGFPSWCYSLLRLPSERLHDPACCPYRSRGDGKDCRHRAVVKRATETSSRNRGRESKRRNESETERDDSDDERLGLAHAFVPAPRLATGSFFPPQSVARAAELRQGHSHAQQLLSDTAPAFSQAGAPPCSPALFPKTPSAEIREEPTMLFEGSRQLQSLHVVDLSCQTSHLSSSASGVRHIFPRLPASPSAAATKAEAALSSHMSSPSSSSQSSSPISASSSSPVSHSSSLGWPPPTSSSGGSLNAFCRAPRVAAGARGGVREGRTRVEDEAERRGQAEWEAQPKTQGIGEGTRGQGDGEERRSIPGLCPAHTPLLVAVHEEAAVATAAVFAAPMWTEESPASGKEKVKKCPWATDIEQAKVRKTENHEDENRSEDNAGTSGGRSHTHTLAVVSLRQRPQAEDKSKRKAEAGATRKGKPAKEKEEATLPEKNRERRRERRGDGDGQIPCGSPRTAFSPCKRLSEESRREEREEDEAQSNQPTGRDGRAAEVEGIEGDNPTADNRLQEEFFVHTVCVDLPALHVLDGGAKAGDQEAGSEYSKDGRSEEGERAYKSGGERMKTVVVTSHLEKTTDVIFIARKEITDQNLEVQSPSGVAVVGVELQATAGDDAECKPASHEDDDPGTRDEEARKEEEAADEGVKGDASTQSARELHKRRNREVANGGKILGIEWKVKGCPTGQEAIEATRACEEVGDNRQQEAFSGHGDEDDTSDLKQAHKRNFWNLKQWRKKRGVSREGREPRRQTHADGPAEKGKRPQKQLETKDADEGDQEKTRDNTVEKQQDEASTLCSSRDEDDEDSRVAGTWKKRTLGRLLTNPLYVCLTLALSSLFFEVTAIQFWATRYFDEELHADTATVLVSFSVTAATAPAVGILVGAVLMDWLGGYRETPEKRRRALFCLLGLSLTCVLLGVFAAYCSLSFWPSLASIWFILFFGGGILPIASGLLLATVDEELRTKASGAATLFYTLLGYTAGTFLPGVISDSIGTKGGMQMILLWSLSGFAFLLLATAFASRILNTKGAEGGEEVEAGEEAEKNRKSLEARGRPRRERRARRGTDGV</sequence>
<feature type="region of interest" description="Disordered" evidence="7">
    <location>
        <begin position="2573"/>
        <end position="2645"/>
    </location>
</feature>
<keyword evidence="3 8" id="KW-0812">Transmembrane</keyword>
<keyword evidence="2" id="KW-0813">Transport</keyword>
<evidence type="ECO:0000256" key="8">
    <source>
        <dbReference type="SAM" id="Phobius"/>
    </source>
</evidence>
<feature type="region of interest" description="Disordered" evidence="7">
    <location>
        <begin position="1149"/>
        <end position="1313"/>
    </location>
</feature>
<feature type="compositionally biased region" description="Basic and acidic residues" evidence="7">
    <location>
        <begin position="1776"/>
        <end position="1811"/>
    </location>
</feature>
<gene>
    <name evidence="9" type="ORF">TGVAND_268020</name>
</gene>
<feature type="transmembrane region" description="Helical" evidence="8">
    <location>
        <begin position="567"/>
        <end position="584"/>
    </location>
</feature>
<feature type="region of interest" description="Disordered" evidence="7">
    <location>
        <begin position="2456"/>
        <end position="2506"/>
    </location>
</feature>
<feature type="compositionally biased region" description="Basic and acidic residues" evidence="7">
    <location>
        <begin position="2109"/>
        <end position="2127"/>
    </location>
</feature>
<evidence type="ECO:0000313" key="10">
    <source>
        <dbReference type="Proteomes" id="UP000028840"/>
    </source>
</evidence>
<feature type="compositionally biased region" description="Basic and acidic residues" evidence="7">
    <location>
        <begin position="2207"/>
        <end position="2225"/>
    </location>
</feature>
<feature type="compositionally biased region" description="Basic and acidic residues" evidence="7">
    <location>
        <begin position="2268"/>
        <end position="2292"/>
    </location>
</feature>
<comment type="caution">
    <text evidence="9">The sequence shown here is derived from an EMBL/GenBank/DDBJ whole genome shotgun (WGS) entry which is preliminary data.</text>
</comment>
<feature type="compositionally biased region" description="Low complexity" evidence="7">
    <location>
        <begin position="2042"/>
        <end position="2105"/>
    </location>
</feature>
<feature type="region of interest" description="Disordered" evidence="7">
    <location>
        <begin position="1331"/>
        <end position="1434"/>
    </location>
</feature>
<proteinExistence type="inferred from homology"/>
<feature type="compositionally biased region" description="Basic and acidic residues" evidence="7">
    <location>
        <begin position="1695"/>
        <end position="1737"/>
    </location>
</feature>
<feature type="compositionally biased region" description="Basic and acidic residues" evidence="7">
    <location>
        <begin position="2248"/>
        <end position="2259"/>
    </location>
</feature>
<evidence type="ECO:0000256" key="5">
    <source>
        <dbReference type="ARBA" id="ARBA00023136"/>
    </source>
</evidence>
<feature type="region of interest" description="Disordered" evidence="7">
    <location>
        <begin position="2042"/>
        <end position="2157"/>
    </location>
</feature>
<keyword evidence="4 8" id="KW-1133">Transmembrane helix</keyword>
<dbReference type="PANTHER" id="PTHR23505">
    <property type="entry name" value="SPINSTER"/>
    <property type="match status" value="1"/>
</dbReference>
<evidence type="ECO:0000256" key="7">
    <source>
        <dbReference type="SAM" id="MobiDB-lite"/>
    </source>
</evidence>
<evidence type="ECO:0000313" key="9">
    <source>
        <dbReference type="EMBL" id="KFH06306.1"/>
    </source>
</evidence>
<name>A0A086Q124_TOXGO</name>
<organism evidence="9 10">
    <name type="scientific">Toxoplasma gondii VAND</name>
    <dbReference type="NCBI Taxonomy" id="933077"/>
    <lineage>
        <taxon>Eukaryota</taxon>
        <taxon>Sar</taxon>
        <taxon>Alveolata</taxon>
        <taxon>Apicomplexa</taxon>
        <taxon>Conoidasida</taxon>
        <taxon>Coccidia</taxon>
        <taxon>Eucoccidiorida</taxon>
        <taxon>Eimeriorina</taxon>
        <taxon>Sarcocystidae</taxon>
        <taxon>Toxoplasma</taxon>
    </lineage>
</organism>
<reference evidence="9 10" key="1">
    <citation type="submission" date="2014-08" db="EMBL/GenBank/DDBJ databases">
        <authorList>
            <person name="Sibley D."/>
            <person name="Venepally P."/>
            <person name="Karamycheva S."/>
            <person name="Hadjithomas M."/>
            <person name="Khan A."/>
            <person name="Brunk B."/>
            <person name="Roos D."/>
            <person name="Caler E."/>
            <person name="Lorenzi H."/>
        </authorList>
    </citation>
    <scope>NUCLEOTIDE SEQUENCE [LARGE SCALE GENOMIC DNA]</scope>
    <source>
        <strain evidence="9 10">VAND</strain>
    </source>
</reference>
<feature type="compositionally biased region" description="Basic and acidic residues" evidence="7">
    <location>
        <begin position="384"/>
        <end position="407"/>
    </location>
</feature>
<dbReference type="Pfam" id="PF07690">
    <property type="entry name" value="MFS_1"/>
    <property type="match status" value="1"/>
</dbReference>
<comment type="subcellular location">
    <subcellularLocation>
        <location evidence="1">Membrane</location>
        <topology evidence="1">Multi-pass membrane protein</topology>
    </subcellularLocation>
</comment>
<accession>A0A086Q124</accession>
<dbReference type="EMBL" id="AEYJ02000912">
    <property type="protein sequence ID" value="KFH06306.1"/>
    <property type="molecule type" value="Genomic_DNA"/>
</dbReference>
<feature type="compositionally biased region" description="Basic and acidic residues" evidence="7">
    <location>
        <begin position="1383"/>
        <end position="1400"/>
    </location>
</feature>
<dbReference type="InterPro" id="IPR005828">
    <property type="entry name" value="MFS_sugar_transport-like"/>
</dbReference>
<feature type="compositionally biased region" description="Basic and acidic residues" evidence="7">
    <location>
        <begin position="1750"/>
        <end position="1759"/>
    </location>
</feature>
<dbReference type="Gene3D" id="1.20.1250.20">
    <property type="entry name" value="MFS general substrate transporter like domains"/>
    <property type="match status" value="2"/>
</dbReference>
<feature type="region of interest" description="Disordered" evidence="7">
    <location>
        <begin position="2542"/>
        <end position="2561"/>
    </location>
</feature>